<accession>A0A154PKL6</accession>
<evidence type="ECO:0000313" key="3">
    <source>
        <dbReference type="Proteomes" id="UP000076502"/>
    </source>
</evidence>
<dbReference type="PRINTS" id="PR00422">
    <property type="entry name" value="TRANSFERRIN"/>
</dbReference>
<dbReference type="GO" id="GO:0006826">
    <property type="term" value="P:iron ion transport"/>
    <property type="evidence" value="ECO:0007669"/>
    <property type="project" value="TreeGrafter"/>
</dbReference>
<dbReference type="GO" id="GO:0005769">
    <property type="term" value="C:early endosome"/>
    <property type="evidence" value="ECO:0007669"/>
    <property type="project" value="TreeGrafter"/>
</dbReference>
<protein>
    <submittedName>
        <fullName evidence="2">Transferrin</fullName>
    </submittedName>
</protein>
<proteinExistence type="predicted"/>
<keyword evidence="3" id="KW-1185">Reference proteome</keyword>
<dbReference type="STRING" id="178035.A0A154PKL6"/>
<dbReference type="EMBL" id="KQ434948">
    <property type="protein sequence ID" value="KZC12392.1"/>
    <property type="molecule type" value="Genomic_DNA"/>
</dbReference>
<dbReference type="AlphaFoldDB" id="A0A154PKL6"/>
<dbReference type="PROSITE" id="PS51408">
    <property type="entry name" value="TRANSFERRIN_LIKE_4"/>
    <property type="match status" value="2"/>
</dbReference>
<dbReference type="InterPro" id="IPR001156">
    <property type="entry name" value="Transferrin-like_dom"/>
</dbReference>
<dbReference type="Gene3D" id="3.40.190.10">
    <property type="entry name" value="Periplasmic binding protein-like II"/>
    <property type="match status" value="3"/>
</dbReference>
<organism evidence="2 3">
    <name type="scientific">Dufourea novaeangliae</name>
    <name type="common">Sweat bee</name>
    <dbReference type="NCBI Taxonomy" id="178035"/>
    <lineage>
        <taxon>Eukaryota</taxon>
        <taxon>Metazoa</taxon>
        <taxon>Ecdysozoa</taxon>
        <taxon>Arthropoda</taxon>
        <taxon>Hexapoda</taxon>
        <taxon>Insecta</taxon>
        <taxon>Pterygota</taxon>
        <taxon>Neoptera</taxon>
        <taxon>Endopterygota</taxon>
        <taxon>Hymenoptera</taxon>
        <taxon>Apocrita</taxon>
        <taxon>Aculeata</taxon>
        <taxon>Apoidea</taxon>
        <taxon>Anthophila</taxon>
        <taxon>Halictidae</taxon>
        <taxon>Rophitinae</taxon>
        <taxon>Dufourea</taxon>
    </lineage>
</organism>
<evidence type="ECO:0000313" key="2">
    <source>
        <dbReference type="EMBL" id="KZC12392.1"/>
    </source>
</evidence>
<dbReference type="PANTHER" id="PTHR11485">
    <property type="entry name" value="TRANSFERRIN"/>
    <property type="match status" value="1"/>
</dbReference>
<dbReference type="Pfam" id="PF00405">
    <property type="entry name" value="Transferrin"/>
    <property type="match status" value="2"/>
</dbReference>
<dbReference type="Proteomes" id="UP000076502">
    <property type="component" value="Unassembled WGS sequence"/>
</dbReference>
<gene>
    <name evidence="2" type="ORF">WN55_03929</name>
</gene>
<sequence length="543" mass="61464">MVVLVNKDVKNIWNLKGRRFCHPGFDTADDWTKAFSTYFEKWIITKECDPQKTLLENRMNGLSNFFEGACIGGPWSADTTFDSKLKIKYRNLCTACDNLFEACSSDDKYHGREGALLCLTDNAGDIAWVRLDDTLLHFKEEQIGKENYNYLCPDGTTRPMKIDKPCVWITRPWPVIVARLEVAEKVEKMMSSFKEQKSNWILRDLLENFHTTPVSTDTLETPEDFLVKFPGFMSANRRANCRPSRRVQWCVASNLEDRKCRWLRDASFVYGVEPTISCKQESSRAACLTAVQTGQADIFVARPEELYAATKLGLKSIVQAIPKKNEFHRIAAVVKQNSWFKSLRDLKGAKACFTGYRDVGWYTFLSVLKNITGARPECSDMKAVGNFFSKSVVPGLADNEQEIPSNLYFSAGSVGDDLSAFQCLESGLGDVAFLDLKNVEKKTGNLKSEAHSDKSSNNGYRTLCLKKTNGDEQDICTLAWIPLSVVVAHANLTDLRHEEIYSMLLEMDDLFGNTFKGTVPSFSMYGLYDSNHSVIFPVRNYRH</sequence>
<dbReference type="CDD" id="cd13529">
    <property type="entry name" value="PBP2_transferrin"/>
    <property type="match status" value="1"/>
</dbReference>
<dbReference type="GO" id="GO:0005615">
    <property type="term" value="C:extracellular space"/>
    <property type="evidence" value="ECO:0007669"/>
    <property type="project" value="TreeGrafter"/>
</dbReference>
<evidence type="ECO:0000259" key="1">
    <source>
        <dbReference type="PROSITE" id="PS51408"/>
    </source>
</evidence>
<dbReference type="GO" id="GO:0055037">
    <property type="term" value="C:recycling endosome"/>
    <property type="evidence" value="ECO:0007669"/>
    <property type="project" value="TreeGrafter"/>
</dbReference>
<reference evidence="2 3" key="1">
    <citation type="submission" date="2015-07" db="EMBL/GenBank/DDBJ databases">
        <title>The genome of Dufourea novaeangliae.</title>
        <authorList>
            <person name="Pan H."/>
            <person name="Kapheim K."/>
        </authorList>
    </citation>
    <scope>NUCLEOTIDE SEQUENCE [LARGE SCALE GENOMIC DNA]</scope>
    <source>
        <strain evidence="2">0120121106</strain>
        <tissue evidence="2">Whole body</tissue>
    </source>
</reference>
<dbReference type="OrthoDB" id="8170333at2759"/>
<dbReference type="SMART" id="SM00094">
    <property type="entry name" value="TR_FER"/>
    <property type="match status" value="1"/>
</dbReference>
<dbReference type="SUPFAM" id="SSF53850">
    <property type="entry name" value="Periplasmic binding protein-like II"/>
    <property type="match status" value="2"/>
</dbReference>
<dbReference type="GO" id="GO:0005886">
    <property type="term" value="C:plasma membrane"/>
    <property type="evidence" value="ECO:0007669"/>
    <property type="project" value="TreeGrafter"/>
</dbReference>
<feature type="domain" description="Transferrin-like" evidence="1">
    <location>
        <begin position="247"/>
        <end position="543"/>
    </location>
</feature>
<dbReference type="PANTHER" id="PTHR11485:SF54">
    <property type="entry name" value="TRANSFERRIN"/>
    <property type="match status" value="1"/>
</dbReference>
<feature type="domain" description="Transferrin-like" evidence="1">
    <location>
        <begin position="1"/>
        <end position="234"/>
    </location>
</feature>
<name>A0A154PKL6_DUFNO</name>